<dbReference type="AlphaFoldDB" id="A0A5C5Z1C2"/>
<comment type="caution">
    <text evidence="1">The sequence shown here is derived from an EMBL/GenBank/DDBJ whole genome shotgun (WGS) entry which is preliminary data.</text>
</comment>
<protein>
    <submittedName>
        <fullName evidence="1">Uncharacterized protein</fullName>
    </submittedName>
</protein>
<evidence type="ECO:0000313" key="2">
    <source>
        <dbReference type="Proteomes" id="UP000315010"/>
    </source>
</evidence>
<dbReference type="Proteomes" id="UP000315010">
    <property type="component" value="Unassembled WGS sequence"/>
</dbReference>
<gene>
    <name evidence="1" type="ORF">CA13_26260</name>
</gene>
<proteinExistence type="predicted"/>
<name>A0A5C5Z1C2_9BACT</name>
<sequence>MKRIENHAIHIKFVVVICRRFLFNNRSCRQIAPTLIADFFNKLEIASASDGLFSSNDACLNRPQKSRRLLLAQTHPHGGGCVSKKRDLLVAKCDMPILCTRRF</sequence>
<organism evidence="1 2">
    <name type="scientific">Novipirellula herctigrandis</name>
    <dbReference type="NCBI Taxonomy" id="2527986"/>
    <lineage>
        <taxon>Bacteria</taxon>
        <taxon>Pseudomonadati</taxon>
        <taxon>Planctomycetota</taxon>
        <taxon>Planctomycetia</taxon>
        <taxon>Pirellulales</taxon>
        <taxon>Pirellulaceae</taxon>
        <taxon>Novipirellula</taxon>
    </lineage>
</organism>
<dbReference type="EMBL" id="SJPJ01000001">
    <property type="protein sequence ID" value="TWT81178.1"/>
    <property type="molecule type" value="Genomic_DNA"/>
</dbReference>
<keyword evidence="2" id="KW-1185">Reference proteome</keyword>
<accession>A0A5C5Z1C2</accession>
<evidence type="ECO:0000313" key="1">
    <source>
        <dbReference type="EMBL" id="TWT81178.1"/>
    </source>
</evidence>
<reference evidence="1 2" key="1">
    <citation type="submission" date="2019-02" db="EMBL/GenBank/DDBJ databases">
        <title>Deep-cultivation of Planctomycetes and their phenomic and genomic characterization uncovers novel biology.</title>
        <authorList>
            <person name="Wiegand S."/>
            <person name="Jogler M."/>
            <person name="Boedeker C."/>
            <person name="Pinto D."/>
            <person name="Vollmers J."/>
            <person name="Rivas-Marin E."/>
            <person name="Kohn T."/>
            <person name="Peeters S.H."/>
            <person name="Heuer A."/>
            <person name="Rast P."/>
            <person name="Oberbeckmann S."/>
            <person name="Bunk B."/>
            <person name="Jeske O."/>
            <person name="Meyerdierks A."/>
            <person name="Storesund J.E."/>
            <person name="Kallscheuer N."/>
            <person name="Luecker S."/>
            <person name="Lage O.M."/>
            <person name="Pohl T."/>
            <person name="Merkel B.J."/>
            <person name="Hornburger P."/>
            <person name="Mueller R.-W."/>
            <person name="Bruemmer F."/>
            <person name="Labrenz M."/>
            <person name="Spormann A.M."/>
            <person name="Op Den Camp H."/>
            <person name="Overmann J."/>
            <person name="Amann R."/>
            <person name="Jetten M.S.M."/>
            <person name="Mascher T."/>
            <person name="Medema M.H."/>
            <person name="Devos D.P."/>
            <person name="Kaster A.-K."/>
            <person name="Ovreas L."/>
            <person name="Rohde M."/>
            <person name="Galperin M.Y."/>
            <person name="Jogler C."/>
        </authorList>
    </citation>
    <scope>NUCLEOTIDE SEQUENCE [LARGE SCALE GENOMIC DNA]</scope>
    <source>
        <strain evidence="1 2">CA13</strain>
    </source>
</reference>